<dbReference type="PANTHER" id="PTHR10272:SF0">
    <property type="entry name" value="PLATELET-ACTIVATING FACTOR ACETYLHYDROLASE"/>
    <property type="match status" value="1"/>
</dbReference>
<dbReference type="GO" id="GO:0016787">
    <property type="term" value="F:hydrolase activity"/>
    <property type="evidence" value="ECO:0007669"/>
    <property type="project" value="UniProtKB-KW"/>
</dbReference>
<keyword evidence="2" id="KW-0442">Lipid degradation</keyword>
<keyword evidence="3" id="KW-0443">Lipid metabolism</keyword>
<keyword evidence="5" id="KW-1185">Reference proteome</keyword>
<evidence type="ECO:0000313" key="5">
    <source>
        <dbReference type="Proteomes" id="UP001500630"/>
    </source>
</evidence>
<dbReference type="EMBL" id="BAABDQ010000002">
    <property type="protein sequence ID" value="GAA3535082.1"/>
    <property type="molecule type" value="Genomic_DNA"/>
</dbReference>
<evidence type="ECO:0000256" key="3">
    <source>
        <dbReference type="ARBA" id="ARBA00023098"/>
    </source>
</evidence>
<dbReference type="SUPFAM" id="SSF53474">
    <property type="entry name" value="alpha/beta-Hydrolases"/>
    <property type="match status" value="1"/>
</dbReference>
<organism evidence="4 5">
    <name type="scientific">Nonomuraea rosea</name>
    <dbReference type="NCBI Taxonomy" id="638574"/>
    <lineage>
        <taxon>Bacteria</taxon>
        <taxon>Bacillati</taxon>
        <taxon>Actinomycetota</taxon>
        <taxon>Actinomycetes</taxon>
        <taxon>Streptosporangiales</taxon>
        <taxon>Streptosporangiaceae</taxon>
        <taxon>Nonomuraea</taxon>
    </lineage>
</organism>
<dbReference type="Pfam" id="PF03403">
    <property type="entry name" value="PAF-AH_p_II"/>
    <property type="match status" value="2"/>
</dbReference>
<comment type="caution">
    <text evidence="4">The sequence shown here is derived from an EMBL/GenBank/DDBJ whole genome shotgun (WGS) entry which is preliminary data.</text>
</comment>
<dbReference type="Gene3D" id="3.40.50.1820">
    <property type="entry name" value="alpha/beta hydrolase"/>
    <property type="match status" value="1"/>
</dbReference>
<reference evidence="5" key="1">
    <citation type="journal article" date="2019" name="Int. J. Syst. Evol. Microbiol.">
        <title>The Global Catalogue of Microorganisms (GCM) 10K type strain sequencing project: providing services to taxonomists for standard genome sequencing and annotation.</title>
        <authorList>
            <consortium name="The Broad Institute Genomics Platform"/>
            <consortium name="The Broad Institute Genome Sequencing Center for Infectious Disease"/>
            <person name="Wu L."/>
            <person name="Ma J."/>
        </authorList>
    </citation>
    <scope>NUCLEOTIDE SEQUENCE [LARGE SCALE GENOMIC DNA]</scope>
    <source>
        <strain evidence="5">JCM 17326</strain>
    </source>
</reference>
<sequence>MRRVTEPEGATRRYAGRVPRTGMIALAGLLALAASASLAVAPAASASTSGTAGAPTALAAVGPQTVPAVAGARTAVSSTPYLPKPTGSHPVGTTFLHLKDTSRPDPWVPAAKARELMVSLWYPATSPGRRTAPYMTAKESELLIEDAKLTGVPPDALSKTRTNAFVDAEPAGRKHSLPLVVLSPGFTEPRSSLTALAEDLASQGYVVAGIDHTYESLGTTFPGGRTTTCVACEVAPKGAEFWSKVGRSRAADTSFVLDSLTGPHPKWRSAALIDASRIAMAGQSAGGAVTIPTMLKDTRVRAGIDMDGTTFDPIPDSGLSRPFMFLGSQAMHSPGGKDTTWDRDWRQLTGWRRWLVVTGAEHFSFTDTSLLLEQLGVYRNPGLAGARAVEITRRYVRAFFDLHLLKKPQPLLDNPSTTYPELKLCAPEKKTCK</sequence>
<protein>
    <submittedName>
        <fullName evidence="4">Alpha/beta hydrolase</fullName>
    </submittedName>
</protein>
<dbReference type="PANTHER" id="PTHR10272">
    <property type="entry name" value="PLATELET-ACTIVATING FACTOR ACETYLHYDROLASE"/>
    <property type="match status" value="1"/>
</dbReference>
<evidence type="ECO:0000256" key="1">
    <source>
        <dbReference type="ARBA" id="ARBA00022801"/>
    </source>
</evidence>
<gene>
    <name evidence="4" type="ORF">GCM10022419_013260</name>
</gene>
<proteinExistence type="predicted"/>
<evidence type="ECO:0000256" key="2">
    <source>
        <dbReference type="ARBA" id="ARBA00022963"/>
    </source>
</evidence>
<dbReference type="InterPro" id="IPR006311">
    <property type="entry name" value="TAT_signal"/>
</dbReference>
<keyword evidence="1 4" id="KW-0378">Hydrolase</keyword>
<dbReference type="Proteomes" id="UP001500630">
    <property type="component" value="Unassembled WGS sequence"/>
</dbReference>
<dbReference type="PROSITE" id="PS51318">
    <property type="entry name" value="TAT"/>
    <property type="match status" value="1"/>
</dbReference>
<dbReference type="InterPro" id="IPR029058">
    <property type="entry name" value="AB_hydrolase_fold"/>
</dbReference>
<name>A0ABP6VJ88_9ACTN</name>
<evidence type="ECO:0000313" key="4">
    <source>
        <dbReference type="EMBL" id="GAA3535082.1"/>
    </source>
</evidence>
<accession>A0ABP6VJ88</accession>